<organism evidence="2 3">
    <name type="scientific">Gigaspora rosea</name>
    <dbReference type="NCBI Taxonomy" id="44941"/>
    <lineage>
        <taxon>Eukaryota</taxon>
        <taxon>Fungi</taxon>
        <taxon>Fungi incertae sedis</taxon>
        <taxon>Mucoromycota</taxon>
        <taxon>Glomeromycotina</taxon>
        <taxon>Glomeromycetes</taxon>
        <taxon>Diversisporales</taxon>
        <taxon>Gigasporaceae</taxon>
        <taxon>Gigaspora</taxon>
    </lineage>
</organism>
<dbReference type="EMBL" id="QKWP01000658">
    <property type="protein sequence ID" value="RIB16672.1"/>
    <property type="molecule type" value="Genomic_DNA"/>
</dbReference>
<comment type="caution">
    <text evidence="2">The sequence shown here is derived from an EMBL/GenBank/DDBJ whole genome shotgun (WGS) entry which is preliminary data.</text>
</comment>
<keyword evidence="2" id="KW-0489">Methyltransferase</keyword>
<dbReference type="InterPro" id="IPR041698">
    <property type="entry name" value="Methyltransf_25"/>
</dbReference>
<keyword evidence="3" id="KW-1185">Reference proteome</keyword>
<dbReference type="GO" id="GO:0008168">
    <property type="term" value="F:methyltransferase activity"/>
    <property type="evidence" value="ECO:0007669"/>
    <property type="project" value="UniProtKB-KW"/>
</dbReference>
<keyword evidence="2" id="KW-0808">Transferase</keyword>
<sequence length="345" mass="39503">MGNSHPSGRSFRSKLAKKKSLQKLINSESLKQQPIYDPSKFHLPKNDKDIDRMHEQHFLFKHIWECNFSSPIERILHQPAIVLDVGCGPGTWLLEMSTTYPQSQFYGIDIAHAFPKEIKPGNLEFIQSDITNGIKFDDDYFDFVRMSLLATFLQEDKWVGVLRELIRVLKPGGYIEIIEHELQYNIGPCFSTLITPLLNFIRSTGANIQIVQKIDSLLTTSSSSNHHVSPSSRNVFSTLHSTNTLTNTSSHQINQNLSNTLSKLTNTHSDTRTVLIGSAHGGQTGKVFEELLKSYFENTVVDLLPWYMEISQEKYLELWKSCHKEFKNRESSTKLHKFWGMKIGQ</sequence>
<dbReference type="STRING" id="44941.A0A397V3S3"/>
<dbReference type="CDD" id="cd02440">
    <property type="entry name" value="AdoMet_MTases"/>
    <property type="match status" value="1"/>
</dbReference>
<reference evidence="2 3" key="1">
    <citation type="submission" date="2018-06" db="EMBL/GenBank/DDBJ databases">
        <title>Comparative genomics reveals the genomic features of Rhizophagus irregularis, R. cerebriforme, R. diaphanum and Gigaspora rosea, and their symbiotic lifestyle signature.</title>
        <authorList>
            <person name="Morin E."/>
            <person name="San Clemente H."/>
            <person name="Chen E.C.H."/>
            <person name="De La Providencia I."/>
            <person name="Hainaut M."/>
            <person name="Kuo A."/>
            <person name="Kohler A."/>
            <person name="Murat C."/>
            <person name="Tang N."/>
            <person name="Roy S."/>
            <person name="Loubradou J."/>
            <person name="Henrissat B."/>
            <person name="Grigoriev I.V."/>
            <person name="Corradi N."/>
            <person name="Roux C."/>
            <person name="Martin F.M."/>
        </authorList>
    </citation>
    <scope>NUCLEOTIDE SEQUENCE [LARGE SCALE GENOMIC DNA]</scope>
    <source>
        <strain evidence="2 3">DAOM 194757</strain>
    </source>
</reference>
<dbReference type="PANTHER" id="PTHR43591">
    <property type="entry name" value="METHYLTRANSFERASE"/>
    <property type="match status" value="1"/>
</dbReference>
<gene>
    <name evidence="2" type="ORF">C2G38_1491376</name>
</gene>
<evidence type="ECO:0000259" key="1">
    <source>
        <dbReference type="Pfam" id="PF13649"/>
    </source>
</evidence>
<protein>
    <submittedName>
        <fullName evidence="2">S-adenosyl-L-methionine-dependent methyltransferase</fullName>
    </submittedName>
</protein>
<evidence type="ECO:0000313" key="3">
    <source>
        <dbReference type="Proteomes" id="UP000266673"/>
    </source>
</evidence>
<dbReference type="OrthoDB" id="2013972at2759"/>
<feature type="domain" description="Methyltransferase" evidence="1">
    <location>
        <begin position="82"/>
        <end position="173"/>
    </location>
</feature>
<dbReference type="AlphaFoldDB" id="A0A397V3S3"/>
<proteinExistence type="predicted"/>
<accession>A0A397V3S3</accession>
<dbReference type="InterPro" id="IPR029063">
    <property type="entry name" value="SAM-dependent_MTases_sf"/>
</dbReference>
<dbReference type="PANTHER" id="PTHR43591:SF24">
    <property type="entry name" value="2-METHOXY-6-POLYPRENYL-1,4-BENZOQUINOL METHYLASE, MITOCHONDRIAL"/>
    <property type="match status" value="1"/>
</dbReference>
<dbReference type="GO" id="GO:0032259">
    <property type="term" value="P:methylation"/>
    <property type="evidence" value="ECO:0007669"/>
    <property type="project" value="UniProtKB-KW"/>
</dbReference>
<dbReference type="SUPFAM" id="SSF53335">
    <property type="entry name" value="S-adenosyl-L-methionine-dependent methyltransferases"/>
    <property type="match status" value="1"/>
</dbReference>
<name>A0A397V3S3_9GLOM</name>
<dbReference type="Pfam" id="PF13649">
    <property type="entry name" value="Methyltransf_25"/>
    <property type="match status" value="1"/>
</dbReference>
<dbReference type="Proteomes" id="UP000266673">
    <property type="component" value="Unassembled WGS sequence"/>
</dbReference>
<dbReference type="Gene3D" id="3.40.50.150">
    <property type="entry name" value="Vaccinia Virus protein VP39"/>
    <property type="match status" value="1"/>
</dbReference>
<evidence type="ECO:0000313" key="2">
    <source>
        <dbReference type="EMBL" id="RIB16672.1"/>
    </source>
</evidence>